<dbReference type="Proteomes" id="UP001055072">
    <property type="component" value="Unassembled WGS sequence"/>
</dbReference>
<dbReference type="EMBL" id="MU274902">
    <property type="protein sequence ID" value="KAI0093076.1"/>
    <property type="molecule type" value="Genomic_DNA"/>
</dbReference>
<reference evidence="1" key="1">
    <citation type="journal article" date="2021" name="Environ. Microbiol.">
        <title>Gene family expansions and transcriptome signatures uncover fungal adaptations to wood decay.</title>
        <authorList>
            <person name="Hage H."/>
            <person name="Miyauchi S."/>
            <person name="Viragh M."/>
            <person name="Drula E."/>
            <person name="Min B."/>
            <person name="Chaduli D."/>
            <person name="Navarro D."/>
            <person name="Favel A."/>
            <person name="Norest M."/>
            <person name="Lesage-Meessen L."/>
            <person name="Balint B."/>
            <person name="Merenyi Z."/>
            <person name="de Eugenio L."/>
            <person name="Morin E."/>
            <person name="Martinez A.T."/>
            <person name="Baldrian P."/>
            <person name="Stursova M."/>
            <person name="Martinez M.J."/>
            <person name="Novotny C."/>
            <person name="Magnuson J.K."/>
            <person name="Spatafora J.W."/>
            <person name="Maurice S."/>
            <person name="Pangilinan J."/>
            <person name="Andreopoulos W."/>
            <person name="LaButti K."/>
            <person name="Hundley H."/>
            <person name="Na H."/>
            <person name="Kuo A."/>
            <person name="Barry K."/>
            <person name="Lipzen A."/>
            <person name="Henrissat B."/>
            <person name="Riley R."/>
            <person name="Ahrendt S."/>
            <person name="Nagy L.G."/>
            <person name="Grigoriev I.V."/>
            <person name="Martin F."/>
            <person name="Rosso M.N."/>
        </authorList>
    </citation>
    <scope>NUCLEOTIDE SEQUENCE</scope>
    <source>
        <strain evidence="1">CBS 384.51</strain>
    </source>
</reference>
<accession>A0ACB8UFN3</accession>
<sequence length="67" mass="7512">MLPSTSSATATTPHRRLALHSTTTCAVQASEYGKCILKTYTDIRKDACKEEFAKFGACLRTAMRRKW</sequence>
<organism evidence="1 2">
    <name type="scientific">Irpex rosettiformis</name>
    <dbReference type="NCBI Taxonomy" id="378272"/>
    <lineage>
        <taxon>Eukaryota</taxon>
        <taxon>Fungi</taxon>
        <taxon>Dikarya</taxon>
        <taxon>Basidiomycota</taxon>
        <taxon>Agaricomycotina</taxon>
        <taxon>Agaricomycetes</taxon>
        <taxon>Polyporales</taxon>
        <taxon>Irpicaceae</taxon>
        <taxon>Irpex</taxon>
    </lineage>
</organism>
<evidence type="ECO:0000313" key="2">
    <source>
        <dbReference type="Proteomes" id="UP001055072"/>
    </source>
</evidence>
<keyword evidence="2" id="KW-1185">Reference proteome</keyword>
<proteinExistence type="predicted"/>
<protein>
    <submittedName>
        <fullName evidence="1">Uncharacterized protein</fullName>
    </submittedName>
</protein>
<evidence type="ECO:0000313" key="1">
    <source>
        <dbReference type="EMBL" id="KAI0093076.1"/>
    </source>
</evidence>
<name>A0ACB8UFN3_9APHY</name>
<comment type="caution">
    <text evidence="1">The sequence shown here is derived from an EMBL/GenBank/DDBJ whole genome shotgun (WGS) entry which is preliminary data.</text>
</comment>
<gene>
    <name evidence="1" type="ORF">BDY19DRAFT_921873</name>
</gene>